<dbReference type="InterPro" id="IPR053153">
    <property type="entry name" value="APC_K+_Transporter"/>
</dbReference>
<protein>
    <submittedName>
        <fullName evidence="7">Amino acid permease</fullName>
    </submittedName>
</protein>
<evidence type="ECO:0000256" key="1">
    <source>
        <dbReference type="ARBA" id="ARBA00004141"/>
    </source>
</evidence>
<evidence type="ECO:0000256" key="5">
    <source>
        <dbReference type="SAM" id="MobiDB-lite"/>
    </source>
</evidence>
<feature type="compositionally biased region" description="Low complexity" evidence="5">
    <location>
        <begin position="1"/>
        <end position="15"/>
    </location>
</feature>
<comment type="caution">
    <text evidence="7">The sequence shown here is derived from an EMBL/GenBank/DDBJ whole genome shotgun (WGS) entry which is preliminary data.</text>
</comment>
<keyword evidence="3 6" id="KW-1133">Transmembrane helix</keyword>
<feature type="transmembrane region" description="Helical" evidence="6">
    <location>
        <begin position="403"/>
        <end position="423"/>
    </location>
</feature>
<dbReference type="PANTHER" id="PTHR47704:SF1">
    <property type="entry name" value="POTASSIUM TRANSPORTER KIMA"/>
    <property type="match status" value="1"/>
</dbReference>
<dbReference type="PANTHER" id="PTHR47704">
    <property type="entry name" value="POTASSIUM TRANSPORTER KIMA"/>
    <property type="match status" value="1"/>
</dbReference>
<evidence type="ECO:0000256" key="2">
    <source>
        <dbReference type="ARBA" id="ARBA00022692"/>
    </source>
</evidence>
<feature type="region of interest" description="Disordered" evidence="5">
    <location>
        <begin position="1"/>
        <end position="24"/>
    </location>
</feature>
<dbReference type="RefSeq" id="WP_212527506.1">
    <property type="nucleotide sequence ID" value="NZ_JAGSOG010000020.1"/>
</dbReference>
<evidence type="ECO:0000256" key="6">
    <source>
        <dbReference type="SAM" id="Phobius"/>
    </source>
</evidence>
<evidence type="ECO:0000313" key="8">
    <source>
        <dbReference type="Proteomes" id="UP000675781"/>
    </source>
</evidence>
<feature type="transmembrane region" description="Helical" evidence="6">
    <location>
        <begin position="346"/>
        <end position="369"/>
    </location>
</feature>
<dbReference type="InterPro" id="IPR002293">
    <property type="entry name" value="AA/rel_permease1"/>
</dbReference>
<dbReference type="EMBL" id="JAGSOG010000020">
    <property type="protein sequence ID" value="MBR7832981.1"/>
    <property type="molecule type" value="Genomic_DNA"/>
</dbReference>
<feature type="transmembrane region" description="Helical" evidence="6">
    <location>
        <begin position="182"/>
        <end position="201"/>
    </location>
</feature>
<feature type="region of interest" description="Disordered" evidence="5">
    <location>
        <begin position="675"/>
        <end position="700"/>
    </location>
</feature>
<keyword evidence="2 6" id="KW-0812">Transmembrane</keyword>
<feature type="transmembrane region" description="Helical" evidence="6">
    <location>
        <begin position="462"/>
        <end position="485"/>
    </location>
</feature>
<sequence length="825" mass="87898">MSTSTTGTAPAAATGKSDQPPARSAAAVEIPESLGYRAKRAVLGKPLVTEALNTERLSKKTALGIMGIDMISSSAYGSEQMLTQLLPYFGTLAFMLIMPITGVILALAFLLLLCYRDVLSVYTKAGGSYVVAREQFGPKIAQIAAVALLIDYIVTVAVQVSSGTDAIASLLALSFNIDITSATLWISVGVILLMAFGNLRGVREAGRVFATPAYIYLLLVGATLLVGLGELATGNLPHANNLHDTSYGGVVDLGSHTQFLLSFAAVSAMLRGFANGGSSLTGLEAISNGVSVFKKPVAKNARTTLTYTVAALGTLVLGVSILAWQAQTMPYTGGSPTVLAQLTHLIWGHSGFGNALFILVQIATALILYTGGNTSFSGFPFLTSFVAGDSFLPRQFTHRGHRLAYSNGIIVLTALSLLLIIAMDGNLTRLVALYAIGVFTGFVMASAGMFKYHYTRAEERRTVKLVINGTACVASVLVVCVFAVFKFTEGAWIVVVIFPIGVFALIKLNERYRREEAALEGVPASANLPTLARSTVLVLVDSVDLAVIKALRYARSLRPVDLRAVHLMIDSTHAEHLRKRWDASTAADVPLEVIEVPDRRLRRAAAELAARTHAETGTEVTLMLPRRAFHVTSRLLHDHTADKIAGAVSRLPHVAAMIVPFDVVEAIEEMQGATASGATRGAGADTAEANASTRPLRPARRTKKMLLGTECLIEEDQPAGGVSTEARAPITVREVRWRNRATLEGRIRSVYVGPASGSPALEAELYDETGGITLVFLGRRSIAGIEPGARVRVEGMVGETEGYLAMTNPTYRLLPREGDEGGDED</sequence>
<dbReference type="Gene3D" id="2.40.50.140">
    <property type="entry name" value="Nucleic acid-binding proteins"/>
    <property type="match status" value="1"/>
</dbReference>
<dbReference type="Proteomes" id="UP000675781">
    <property type="component" value="Unassembled WGS sequence"/>
</dbReference>
<accession>A0A941EKF3</accession>
<keyword evidence="4 6" id="KW-0472">Membrane</keyword>
<feature type="transmembrane region" description="Helical" evidence="6">
    <location>
        <begin position="429"/>
        <end position="450"/>
    </location>
</feature>
<feature type="transmembrane region" description="Helical" evidence="6">
    <location>
        <begin position="491"/>
        <end position="508"/>
    </location>
</feature>
<organism evidence="7 8">
    <name type="scientific">Actinospica durhamensis</name>
    <dbReference type="NCBI Taxonomy" id="1508375"/>
    <lineage>
        <taxon>Bacteria</taxon>
        <taxon>Bacillati</taxon>
        <taxon>Actinomycetota</taxon>
        <taxon>Actinomycetes</taxon>
        <taxon>Catenulisporales</taxon>
        <taxon>Actinospicaceae</taxon>
        <taxon>Actinospica</taxon>
    </lineage>
</organism>
<evidence type="ECO:0000256" key="3">
    <source>
        <dbReference type="ARBA" id="ARBA00022989"/>
    </source>
</evidence>
<dbReference type="GO" id="GO:0022857">
    <property type="term" value="F:transmembrane transporter activity"/>
    <property type="evidence" value="ECO:0007669"/>
    <property type="project" value="InterPro"/>
</dbReference>
<feature type="compositionally biased region" description="Low complexity" evidence="5">
    <location>
        <begin position="675"/>
        <end position="689"/>
    </location>
</feature>
<evidence type="ECO:0000256" key="4">
    <source>
        <dbReference type="ARBA" id="ARBA00023136"/>
    </source>
</evidence>
<feature type="transmembrane region" description="Helical" evidence="6">
    <location>
        <begin position="304"/>
        <end position="326"/>
    </location>
</feature>
<feature type="transmembrane region" description="Helical" evidence="6">
    <location>
        <begin position="253"/>
        <end position="274"/>
    </location>
</feature>
<feature type="transmembrane region" description="Helical" evidence="6">
    <location>
        <begin position="143"/>
        <end position="162"/>
    </location>
</feature>
<dbReference type="AlphaFoldDB" id="A0A941EKF3"/>
<dbReference type="Pfam" id="PF13520">
    <property type="entry name" value="AA_permease_2"/>
    <property type="match status" value="1"/>
</dbReference>
<dbReference type="Gene3D" id="1.20.1740.10">
    <property type="entry name" value="Amino acid/polyamine transporter I"/>
    <property type="match status" value="1"/>
</dbReference>
<proteinExistence type="predicted"/>
<keyword evidence="8" id="KW-1185">Reference proteome</keyword>
<evidence type="ECO:0000313" key="7">
    <source>
        <dbReference type="EMBL" id="MBR7832981.1"/>
    </source>
</evidence>
<comment type="subcellular location">
    <subcellularLocation>
        <location evidence="1">Membrane</location>
        <topology evidence="1">Multi-pass membrane protein</topology>
    </subcellularLocation>
</comment>
<dbReference type="InterPro" id="IPR012340">
    <property type="entry name" value="NA-bd_OB-fold"/>
</dbReference>
<feature type="transmembrane region" description="Helical" evidence="6">
    <location>
        <begin position="213"/>
        <end position="233"/>
    </location>
</feature>
<dbReference type="GO" id="GO:0016020">
    <property type="term" value="C:membrane"/>
    <property type="evidence" value="ECO:0007669"/>
    <property type="project" value="UniProtKB-SubCell"/>
</dbReference>
<dbReference type="CDD" id="cd04488">
    <property type="entry name" value="RecG_wedge_OBF"/>
    <property type="match status" value="1"/>
</dbReference>
<reference evidence="7" key="1">
    <citation type="submission" date="2021-04" db="EMBL/GenBank/DDBJ databases">
        <title>Genome based classification of Actinospica acidithermotolerans sp. nov., an actinobacterium isolated from an Indonesian hot spring.</title>
        <authorList>
            <person name="Kusuma A.B."/>
            <person name="Putra K.E."/>
            <person name="Nafisah S."/>
            <person name="Loh J."/>
            <person name="Nouioui I."/>
            <person name="Goodfellow M."/>
        </authorList>
    </citation>
    <scope>NUCLEOTIDE SEQUENCE</scope>
    <source>
        <strain evidence="7">CSCA 57</strain>
    </source>
</reference>
<name>A0A941EKF3_9ACTN</name>
<gene>
    <name evidence="7" type="ORF">KDL01_06890</name>
</gene>
<feature type="transmembrane region" description="Helical" evidence="6">
    <location>
        <begin position="88"/>
        <end position="115"/>
    </location>
</feature>